<dbReference type="PANTHER" id="PTHR33392">
    <property type="entry name" value="POLYISOPRENYL-TEICHOIC ACID--PEPTIDOGLYCAN TEICHOIC ACID TRANSFERASE TAGU"/>
    <property type="match status" value="1"/>
</dbReference>
<dbReference type="EMBL" id="MPTO01000004">
    <property type="protein sequence ID" value="OME23261.1"/>
    <property type="molecule type" value="Genomic_DNA"/>
</dbReference>
<name>A0AB36JH27_9BACL</name>
<evidence type="ECO:0000259" key="4">
    <source>
        <dbReference type="Pfam" id="PF03816"/>
    </source>
</evidence>
<comment type="similarity">
    <text evidence="1">Belongs to the LytR/CpsA/Psr (LCP) family.</text>
</comment>
<dbReference type="Proteomes" id="UP000187323">
    <property type="component" value="Unassembled WGS sequence"/>
</dbReference>
<keyword evidence="3" id="KW-1133">Transmembrane helix</keyword>
<feature type="compositionally biased region" description="Polar residues" evidence="2">
    <location>
        <begin position="58"/>
        <end position="68"/>
    </location>
</feature>
<accession>A0AB36JH27</accession>
<evidence type="ECO:0000256" key="3">
    <source>
        <dbReference type="SAM" id="Phobius"/>
    </source>
</evidence>
<feature type="transmembrane region" description="Helical" evidence="3">
    <location>
        <begin position="7"/>
        <end position="27"/>
    </location>
</feature>
<dbReference type="NCBIfam" id="TIGR00350">
    <property type="entry name" value="lytR_cpsA_psr"/>
    <property type="match status" value="1"/>
</dbReference>
<protein>
    <recommendedName>
        <fullName evidence="4">Cell envelope-related transcriptional attenuator domain-containing protein</fullName>
    </recommendedName>
</protein>
<sequence length="347" mass="38588">MRRVGRYSLIVILVVVVVGGIWIGGILNPEHRFNKAILNPLTIPSSNVVMDNEEMVQPLSTPAPQAQTDELIPSTPTQTPATASTSPEDKKSSSFNVVLIGTDTWGGESSRADTIMVAHVMPDQRKVNIVSVPRDTRVYVQNVGYTKINHAHIVGETKGGNQQGTLTLIQAVSDFMNIPIHYYIKTNFSGVRDFIDSIGGIDMQIDQDVTITPEITIKKGEQHLDGAHTLYLARERYSTPEGDFSRQREQFNIVRAVAKKLLSPEHIPDLAGLLLREKKDIIDTSFSDSDLMSLAWLFKGMDSSDFAYEQIPGHNSSALDPLVRTKVYYWSANSEEVKSLTERLFTE</sequence>
<proteinExistence type="inferred from homology"/>
<dbReference type="AlphaFoldDB" id="A0AB36JH27"/>
<dbReference type="InterPro" id="IPR050922">
    <property type="entry name" value="LytR/CpsA/Psr_CW_biosynth"/>
</dbReference>
<organism evidence="5 6">
    <name type="scientific">Paenibacillus odorifer</name>
    <dbReference type="NCBI Taxonomy" id="189426"/>
    <lineage>
        <taxon>Bacteria</taxon>
        <taxon>Bacillati</taxon>
        <taxon>Bacillota</taxon>
        <taxon>Bacilli</taxon>
        <taxon>Bacillales</taxon>
        <taxon>Paenibacillaceae</taxon>
        <taxon>Paenibacillus</taxon>
    </lineage>
</organism>
<feature type="domain" description="Cell envelope-related transcriptional attenuator" evidence="4">
    <location>
        <begin position="111"/>
        <end position="262"/>
    </location>
</feature>
<keyword evidence="3" id="KW-0472">Membrane</keyword>
<evidence type="ECO:0000313" key="5">
    <source>
        <dbReference type="EMBL" id="OME23261.1"/>
    </source>
</evidence>
<reference evidence="5 6" key="1">
    <citation type="submission" date="2016-10" db="EMBL/GenBank/DDBJ databases">
        <title>Paenibacillus species isolates.</title>
        <authorList>
            <person name="Beno S.M."/>
        </authorList>
    </citation>
    <scope>NUCLEOTIDE SEQUENCE [LARGE SCALE GENOMIC DNA]</scope>
    <source>
        <strain evidence="5 6">FSL H7-0918</strain>
    </source>
</reference>
<dbReference type="PANTHER" id="PTHR33392:SF6">
    <property type="entry name" value="POLYISOPRENYL-TEICHOIC ACID--PEPTIDOGLYCAN TEICHOIC ACID TRANSFERASE TAGU"/>
    <property type="match status" value="1"/>
</dbReference>
<dbReference type="InterPro" id="IPR004474">
    <property type="entry name" value="LytR_CpsA_psr"/>
</dbReference>
<evidence type="ECO:0000313" key="6">
    <source>
        <dbReference type="Proteomes" id="UP000187323"/>
    </source>
</evidence>
<dbReference type="Pfam" id="PF03816">
    <property type="entry name" value="LytR_cpsA_psr"/>
    <property type="match status" value="1"/>
</dbReference>
<keyword evidence="3" id="KW-0812">Transmembrane</keyword>
<comment type="caution">
    <text evidence="5">The sequence shown here is derived from an EMBL/GenBank/DDBJ whole genome shotgun (WGS) entry which is preliminary data.</text>
</comment>
<feature type="region of interest" description="Disordered" evidence="2">
    <location>
        <begin position="57"/>
        <end position="91"/>
    </location>
</feature>
<dbReference type="Gene3D" id="3.40.630.190">
    <property type="entry name" value="LCP protein"/>
    <property type="match status" value="1"/>
</dbReference>
<feature type="compositionally biased region" description="Low complexity" evidence="2">
    <location>
        <begin position="73"/>
        <end position="86"/>
    </location>
</feature>
<gene>
    <name evidence="5" type="ORF">BSK47_05920</name>
</gene>
<evidence type="ECO:0000256" key="1">
    <source>
        <dbReference type="ARBA" id="ARBA00006068"/>
    </source>
</evidence>
<evidence type="ECO:0000256" key="2">
    <source>
        <dbReference type="SAM" id="MobiDB-lite"/>
    </source>
</evidence>